<keyword evidence="3 5" id="KW-0547">Nucleotide-binding</keyword>
<keyword evidence="2 5" id="KW-0808">Transferase</keyword>
<dbReference type="EC" id="2.4.2.52" evidence="5"/>
<evidence type="ECO:0000256" key="4">
    <source>
        <dbReference type="ARBA" id="ARBA00022840"/>
    </source>
</evidence>
<dbReference type="HAMAP" id="MF_00397">
    <property type="entry name" value="CitG"/>
    <property type="match status" value="1"/>
</dbReference>
<dbReference type="Proteomes" id="UP000315343">
    <property type="component" value="Unassembled WGS sequence"/>
</dbReference>
<evidence type="ECO:0000313" key="7">
    <source>
        <dbReference type="Proteomes" id="UP000315343"/>
    </source>
</evidence>
<evidence type="ECO:0000313" key="6">
    <source>
        <dbReference type="EMBL" id="TWH80584.1"/>
    </source>
</evidence>
<organism evidence="6 7">
    <name type="scientific">Sedimentibacter saalensis</name>
    <dbReference type="NCBI Taxonomy" id="130788"/>
    <lineage>
        <taxon>Bacteria</taxon>
        <taxon>Bacillati</taxon>
        <taxon>Bacillota</taxon>
        <taxon>Tissierellia</taxon>
        <taxon>Sedimentibacter</taxon>
    </lineage>
</organism>
<proteinExistence type="inferred from homology"/>
<dbReference type="EMBL" id="VLKH01000004">
    <property type="protein sequence ID" value="TWH80584.1"/>
    <property type="molecule type" value="Genomic_DNA"/>
</dbReference>
<dbReference type="PANTHER" id="PTHR30201">
    <property type="entry name" value="TRIPHOSPHORIBOSYL-DEPHOSPHO-COA SYNTHASE"/>
    <property type="match status" value="1"/>
</dbReference>
<comment type="catalytic activity">
    <reaction evidence="1 5">
        <text>3'-dephospho-CoA + ATP = 2'-(5''-triphospho-alpha-D-ribosyl)-3'-dephospho-CoA + adenine</text>
        <dbReference type="Rhea" id="RHEA:15117"/>
        <dbReference type="ChEBI" id="CHEBI:16708"/>
        <dbReference type="ChEBI" id="CHEBI:30616"/>
        <dbReference type="ChEBI" id="CHEBI:57328"/>
        <dbReference type="ChEBI" id="CHEBI:61378"/>
        <dbReference type="EC" id="2.4.2.52"/>
    </reaction>
</comment>
<evidence type="ECO:0000256" key="1">
    <source>
        <dbReference type="ARBA" id="ARBA00001210"/>
    </source>
</evidence>
<dbReference type="Pfam" id="PF01874">
    <property type="entry name" value="CitG"/>
    <property type="match status" value="1"/>
</dbReference>
<evidence type="ECO:0000256" key="5">
    <source>
        <dbReference type="HAMAP-Rule" id="MF_00397"/>
    </source>
</evidence>
<dbReference type="GO" id="GO:0046917">
    <property type="term" value="F:triphosphoribosyl-dephospho-CoA synthase activity"/>
    <property type="evidence" value="ECO:0007669"/>
    <property type="project" value="UniProtKB-UniRule"/>
</dbReference>
<comment type="caution">
    <text evidence="6">The sequence shown here is derived from an EMBL/GenBank/DDBJ whole genome shotgun (WGS) entry which is preliminary data.</text>
</comment>
<dbReference type="GO" id="GO:0051191">
    <property type="term" value="P:prosthetic group biosynthetic process"/>
    <property type="evidence" value="ECO:0007669"/>
    <property type="project" value="TreeGrafter"/>
</dbReference>
<gene>
    <name evidence="5" type="primary">citG</name>
    <name evidence="6" type="ORF">LY60_01846</name>
</gene>
<name>A0A562JCJ7_9FIRM</name>
<dbReference type="Gene3D" id="1.10.4200.10">
    <property type="entry name" value="Triphosphoribosyl-dephospho-CoA protein"/>
    <property type="match status" value="1"/>
</dbReference>
<dbReference type="OrthoDB" id="114886at2"/>
<keyword evidence="7" id="KW-1185">Reference proteome</keyword>
<dbReference type="RefSeq" id="WP_145082563.1">
    <property type="nucleotide sequence ID" value="NZ_JBCFAR010000002.1"/>
</dbReference>
<reference evidence="6 7" key="1">
    <citation type="submission" date="2019-07" db="EMBL/GenBank/DDBJ databases">
        <title>Genomic Encyclopedia of Type Strains, Phase I: the one thousand microbial genomes (KMG-I) project.</title>
        <authorList>
            <person name="Kyrpides N."/>
        </authorList>
    </citation>
    <scope>NUCLEOTIDE SEQUENCE [LARGE SCALE GENOMIC DNA]</scope>
    <source>
        <strain evidence="6 7">DSM 13558</strain>
    </source>
</reference>
<dbReference type="PANTHER" id="PTHR30201:SF2">
    <property type="entry name" value="2-(5''-TRIPHOSPHORIBOSYL)-3'-DEPHOSPHOCOENZYME-A SYNTHASE"/>
    <property type="match status" value="1"/>
</dbReference>
<evidence type="ECO:0000256" key="2">
    <source>
        <dbReference type="ARBA" id="ARBA00022679"/>
    </source>
</evidence>
<dbReference type="AlphaFoldDB" id="A0A562JCJ7"/>
<dbReference type="InterPro" id="IPR017551">
    <property type="entry name" value="TriPribosyl-deP-CoA_syn_CitG"/>
</dbReference>
<protein>
    <recommendedName>
        <fullName evidence="5">Probable 2-(5''-triphosphoribosyl)-3'-dephosphocoenzyme-A synthase</fullName>
        <shortName evidence="5">2-(5''-triphosphoribosyl)-3'-dephospho-CoA synthase</shortName>
        <ecNumber evidence="5">2.4.2.52</ecNumber>
    </recommendedName>
</protein>
<keyword evidence="4 5" id="KW-0067">ATP-binding</keyword>
<evidence type="ECO:0000256" key="3">
    <source>
        <dbReference type="ARBA" id="ARBA00022741"/>
    </source>
</evidence>
<accession>A0A562JCJ7</accession>
<dbReference type="NCBIfam" id="TIGR03125">
    <property type="entry name" value="citrate_citG"/>
    <property type="match status" value="1"/>
</dbReference>
<dbReference type="GO" id="GO:0005524">
    <property type="term" value="F:ATP binding"/>
    <property type="evidence" value="ECO:0007669"/>
    <property type="project" value="UniProtKB-KW"/>
</dbReference>
<dbReference type="InterPro" id="IPR002736">
    <property type="entry name" value="CitG"/>
</dbReference>
<sequence>MNKNIDKISFKFAEYAQRAILYEAVLTPKPGLVDAVNTGSHHDMDIFTFIDSSSNLFKGFYLYAKAGLECTGSEKELFSAIRKIGIQVEKDMFKATKNINTHKGINFSMGIVLAAAGYYLRDKDIDENIILAPSDTDEILNTVRVMTEGLVKSDFENIKKKEKLTHGERLYVEKGFSGIRGEAERGFPTVEKTSLPRLREIGHSDMSMEQKLLDVLFHLMSISDDSNIINRGGLEGLEFVKSVSKEFLMTGIIFEDGFREKIQEMNNLFVEKNISPGGSADLLSITIFFGMLESVFS</sequence>
<comment type="similarity">
    <text evidence="5">Belongs to the CitG/MdcB family.</text>
</comment>